<accession>A0AAD1UJJ9</accession>
<sequence length="69" mass="8494">MNFKCVILSSKIWNKVRFKFKADYTRVELFRYLCGREFRTRKRAVMAINVFEIRDCKRRDEQEVGLEVR</sequence>
<name>A0AAD1UJJ9_EUPCR</name>
<evidence type="ECO:0000313" key="1">
    <source>
        <dbReference type="EMBL" id="CAI2366615.1"/>
    </source>
</evidence>
<dbReference type="Proteomes" id="UP001295684">
    <property type="component" value="Unassembled WGS sequence"/>
</dbReference>
<keyword evidence="2" id="KW-1185">Reference proteome</keyword>
<organism evidence="1 2">
    <name type="scientific">Euplotes crassus</name>
    <dbReference type="NCBI Taxonomy" id="5936"/>
    <lineage>
        <taxon>Eukaryota</taxon>
        <taxon>Sar</taxon>
        <taxon>Alveolata</taxon>
        <taxon>Ciliophora</taxon>
        <taxon>Intramacronucleata</taxon>
        <taxon>Spirotrichea</taxon>
        <taxon>Hypotrichia</taxon>
        <taxon>Euplotida</taxon>
        <taxon>Euplotidae</taxon>
        <taxon>Moneuplotes</taxon>
    </lineage>
</organism>
<gene>
    <name evidence="1" type="ORF">ECRASSUSDP1_LOCUS7888</name>
</gene>
<dbReference type="EMBL" id="CAMPGE010007703">
    <property type="protein sequence ID" value="CAI2366615.1"/>
    <property type="molecule type" value="Genomic_DNA"/>
</dbReference>
<dbReference type="AlphaFoldDB" id="A0AAD1UJJ9"/>
<proteinExistence type="predicted"/>
<comment type="caution">
    <text evidence="1">The sequence shown here is derived from an EMBL/GenBank/DDBJ whole genome shotgun (WGS) entry which is preliminary data.</text>
</comment>
<reference evidence="1" key="1">
    <citation type="submission" date="2023-07" db="EMBL/GenBank/DDBJ databases">
        <authorList>
            <consortium name="AG Swart"/>
            <person name="Singh M."/>
            <person name="Singh A."/>
            <person name="Seah K."/>
            <person name="Emmerich C."/>
        </authorList>
    </citation>
    <scope>NUCLEOTIDE SEQUENCE</scope>
    <source>
        <strain evidence="1">DP1</strain>
    </source>
</reference>
<evidence type="ECO:0000313" key="2">
    <source>
        <dbReference type="Proteomes" id="UP001295684"/>
    </source>
</evidence>
<protein>
    <submittedName>
        <fullName evidence="1">Uncharacterized protein</fullName>
    </submittedName>
</protein>